<dbReference type="InParanoid" id="L5JYR7"/>
<keyword evidence="7" id="KW-1185">Reference proteome</keyword>
<dbReference type="SUPFAM" id="SSF52058">
    <property type="entry name" value="L domain-like"/>
    <property type="match status" value="1"/>
</dbReference>
<feature type="region of interest" description="Disordered" evidence="3">
    <location>
        <begin position="777"/>
        <end position="817"/>
    </location>
</feature>
<dbReference type="eggNOG" id="KOG0619">
    <property type="taxonomic scope" value="Eukaryota"/>
</dbReference>
<dbReference type="Gene3D" id="3.80.10.10">
    <property type="entry name" value="Ribonuclease Inhibitor"/>
    <property type="match status" value="1"/>
</dbReference>
<dbReference type="EMBL" id="KB031078">
    <property type="protein sequence ID" value="ELK03661.1"/>
    <property type="molecule type" value="Genomic_DNA"/>
</dbReference>
<feature type="region of interest" description="Disordered" evidence="3">
    <location>
        <begin position="637"/>
        <end position="740"/>
    </location>
</feature>
<dbReference type="SMART" id="SM00369">
    <property type="entry name" value="LRR_TYP"/>
    <property type="match status" value="5"/>
</dbReference>
<feature type="region of interest" description="Disordered" evidence="3">
    <location>
        <begin position="290"/>
        <end position="320"/>
    </location>
</feature>
<reference evidence="7" key="1">
    <citation type="journal article" date="2013" name="Science">
        <title>Comparative analysis of bat genomes provides insight into the evolution of flight and immunity.</title>
        <authorList>
            <person name="Zhang G."/>
            <person name="Cowled C."/>
            <person name="Shi Z."/>
            <person name="Huang Z."/>
            <person name="Bishop-Lilly K.A."/>
            <person name="Fang X."/>
            <person name="Wynne J.W."/>
            <person name="Xiong Z."/>
            <person name="Baker M.L."/>
            <person name="Zhao W."/>
            <person name="Tachedjian M."/>
            <person name="Zhu Y."/>
            <person name="Zhou P."/>
            <person name="Jiang X."/>
            <person name="Ng J."/>
            <person name="Yang L."/>
            <person name="Wu L."/>
            <person name="Xiao J."/>
            <person name="Feng Y."/>
            <person name="Chen Y."/>
            <person name="Sun X."/>
            <person name="Zhang Y."/>
            <person name="Marsh G.A."/>
            <person name="Crameri G."/>
            <person name="Broder C.C."/>
            <person name="Frey K.G."/>
            <person name="Wang L.F."/>
            <person name="Wang J."/>
        </authorList>
    </citation>
    <scope>NUCLEOTIDE SEQUENCE [LARGE SCALE GENOMIC DNA]</scope>
</reference>
<feature type="compositionally biased region" description="Basic and acidic residues" evidence="3">
    <location>
        <begin position="599"/>
        <end position="609"/>
    </location>
</feature>
<feature type="compositionally biased region" description="Polar residues" evidence="3">
    <location>
        <begin position="305"/>
        <end position="317"/>
    </location>
</feature>
<sequence>MKNLCFRVIAIAISLYFPGTMTNPTRKSSILFNSECQWNGYLLTNCSFTGKPDTSVDISQTAATVDVNYNFFRVLLQFPTKNEWNIKHLDLSNNLISKITINPRAHLHALEILTLNNNAIHAILLALPSPKSSSMKRQRSNLRNGLLFLKLLILQRNKLSDIPEGLWKLKSLQSLDLSFNKISQIGVSDFHNCLQLENLYLKSNEIFRIHPRAFKDLKKLQVVDLSNNALTTVLPMMLIALELPHLEADLADNQWQCDNSVTVFQHFISESWRKNWNVICNRSIENEEVHRWAPRSRASRETHIPHTSPSHVKSLTRSKAERNREGMYMRFSTLGEKAHASSDTSEQQGQPSQWARNPQDEQAAGRKEATSQDLALAVCLAVFITFFVAFCLGALTRPYVDRLWQQRCQDRSPGSDSAYSNEGFYNEENIQHPRVDLRQTRHDLNLYENQDSFLGTEVSPHAAVIYDRTLEMSRKEPGSWQSEEQCRGHTRVGSRENNKVPNDSAARSVLQGMQNAGNNAQVSAGQDHTYRNDILGINYETVAQDDFLSEHSVGIPVLAGRSQMGSGSIHKNSNELDPPLSREMTAVLSKMQTHTRAQRTGESEEREGTEQFPLELSKEMQVSTCISLLSAQQQKLKAARAEEEPSTCYSSATLSDPGDTDSSPPVIPPEYSGLHVPPANQEPVQKHAPSDTQYELDTNYDSDEGSLFTLSSVSSEDARNMTEGWADGEESCEPPKEEDLRMRKANVTSFESLEDNIAFQKFQEKCENQEACFEKPLFSGPDSGLRESHLESASDTTQSEGPLTLPGSLGDSPSSDKAPGTFIYDHVAALQSEAAEWHCSLRDLEFFNVDILPQTPPCSAEVSSDPDKNDYRESDSDICTYEPFLQGSDTTQNSIPFQITTGGNLRPSQQDSEGCNMNSSPVDTDTNEGFIRPVADCGSREDRISQTQQLQFCGDEPAHQCERGEGEYFEEGPKSQVPLLQEPPNKTSSLRTQEPFSDRDWGRYSEEKLSQLEKDDSNFYTQMQTESNLMGAGSLGEDWLYYDKDKDIQNQREFK</sequence>
<dbReference type="InterPro" id="IPR032675">
    <property type="entry name" value="LRR_dom_sf"/>
</dbReference>
<evidence type="ECO:0000313" key="7">
    <source>
        <dbReference type="Proteomes" id="UP000010552"/>
    </source>
</evidence>
<dbReference type="InterPro" id="IPR025875">
    <property type="entry name" value="Leu-rich_rpt_4"/>
</dbReference>
<feature type="compositionally biased region" description="Polar residues" evidence="3">
    <location>
        <begin position="984"/>
        <end position="995"/>
    </location>
</feature>
<dbReference type="InterPro" id="IPR001611">
    <property type="entry name" value="Leu-rich_rpt"/>
</dbReference>
<feature type="region of interest" description="Disordered" evidence="3">
    <location>
        <begin position="476"/>
        <end position="501"/>
    </location>
</feature>
<evidence type="ECO:0000256" key="2">
    <source>
        <dbReference type="ARBA" id="ARBA00022737"/>
    </source>
</evidence>
<dbReference type="Pfam" id="PF12799">
    <property type="entry name" value="LRR_4"/>
    <property type="match status" value="1"/>
</dbReference>
<dbReference type="AlphaFoldDB" id="L5JYR7"/>
<dbReference type="InterPro" id="IPR050541">
    <property type="entry name" value="LRR_TM_domain-containing"/>
</dbReference>
<keyword evidence="2" id="KW-0677">Repeat</keyword>
<evidence type="ECO:0000256" key="1">
    <source>
        <dbReference type="ARBA" id="ARBA00022614"/>
    </source>
</evidence>
<dbReference type="Pfam" id="PF13855">
    <property type="entry name" value="LRR_8"/>
    <property type="match status" value="1"/>
</dbReference>
<proteinExistence type="predicted"/>
<keyword evidence="4" id="KW-1133">Transmembrane helix</keyword>
<dbReference type="PROSITE" id="PS51450">
    <property type="entry name" value="LRR"/>
    <property type="match status" value="2"/>
</dbReference>
<dbReference type="PANTHER" id="PTHR24369">
    <property type="entry name" value="ANTIGEN BSP, PUTATIVE-RELATED"/>
    <property type="match status" value="1"/>
</dbReference>
<gene>
    <name evidence="6" type="ORF">PAL_GLEAN10016092</name>
</gene>
<dbReference type="PANTHER" id="PTHR24369:SF213">
    <property type="entry name" value="INSULIN LIKE GROWTH FACTOR BINDING PROTEIN ACID LABILE SUBUNIT"/>
    <property type="match status" value="1"/>
</dbReference>
<feature type="region of interest" description="Disordered" evidence="3">
    <location>
        <begin position="338"/>
        <end position="366"/>
    </location>
</feature>
<keyword evidence="1" id="KW-0433">Leucine-rich repeat</keyword>
<feature type="chain" id="PRO_5003968663" evidence="5">
    <location>
        <begin position="23"/>
        <end position="1055"/>
    </location>
</feature>
<dbReference type="STRING" id="9402.L5JYR7"/>
<feature type="compositionally biased region" description="Polar residues" evidence="3">
    <location>
        <begin position="341"/>
        <end position="356"/>
    </location>
</feature>
<keyword evidence="5" id="KW-0732">Signal</keyword>
<dbReference type="FunCoup" id="L5JYR7">
    <property type="interactions" value="1"/>
</dbReference>
<protein>
    <submittedName>
        <fullName evidence="6">Leucine-rich repeat-containing protein 66</fullName>
    </submittedName>
</protein>
<feature type="region of interest" description="Disordered" evidence="3">
    <location>
        <begin position="905"/>
        <end position="928"/>
    </location>
</feature>
<dbReference type="Proteomes" id="UP000010552">
    <property type="component" value="Unassembled WGS sequence"/>
</dbReference>
<organism evidence="6 7">
    <name type="scientific">Pteropus alecto</name>
    <name type="common">Black flying fox</name>
    <dbReference type="NCBI Taxonomy" id="9402"/>
    <lineage>
        <taxon>Eukaryota</taxon>
        <taxon>Metazoa</taxon>
        <taxon>Chordata</taxon>
        <taxon>Craniata</taxon>
        <taxon>Vertebrata</taxon>
        <taxon>Euteleostomi</taxon>
        <taxon>Mammalia</taxon>
        <taxon>Eutheria</taxon>
        <taxon>Laurasiatheria</taxon>
        <taxon>Chiroptera</taxon>
        <taxon>Yinpterochiroptera</taxon>
        <taxon>Pteropodoidea</taxon>
        <taxon>Pteropodidae</taxon>
        <taxon>Pteropodinae</taxon>
        <taxon>Pteropus</taxon>
    </lineage>
</organism>
<evidence type="ECO:0000313" key="6">
    <source>
        <dbReference type="EMBL" id="ELK03661.1"/>
    </source>
</evidence>
<feature type="compositionally biased region" description="Polar residues" evidence="3">
    <location>
        <begin position="905"/>
        <end position="924"/>
    </location>
</feature>
<keyword evidence="4" id="KW-0472">Membrane</keyword>
<keyword evidence="4" id="KW-0812">Transmembrane</keyword>
<feature type="compositionally biased region" description="Basic and acidic residues" evidence="3">
    <location>
        <begin position="996"/>
        <end position="1005"/>
    </location>
</feature>
<feature type="signal peptide" evidence="5">
    <location>
        <begin position="1"/>
        <end position="22"/>
    </location>
</feature>
<feature type="region of interest" description="Disordered" evidence="3">
    <location>
        <begin position="967"/>
        <end position="1005"/>
    </location>
</feature>
<accession>L5JYR7</accession>
<evidence type="ECO:0000256" key="5">
    <source>
        <dbReference type="SAM" id="SignalP"/>
    </source>
</evidence>
<name>L5JYR7_PTEAL</name>
<feature type="transmembrane region" description="Helical" evidence="4">
    <location>
        <begin position="374"/>
        <end position="395"/>
    </location>
</feature>
<evidence type="ECO:0000256" key="4">
    <source>
        <dbReference type="SAM" id="Phobius"/>
    </source>
</evidence>
<dbReference type="InterPro" id="IPR003591">
    <property type="entry name" value="Leu-rich_rpt_typical-subtyp"/>
</dbReference>
<feature type="region of interest" description="Disordered" evidence="3">
    <location>
        <begin position="592"/>
        <end position="611"/>
    </location>
</feature>
<dbReference type="GO" id="GO:0005886">
    <property type="term" value="C:plasma membrane"/>
    <property type="evidence" value="ECO:0007669"/>
    <property type="project" value="TreeGrafter"/>
</dbReference>
<evidence type="ECO:0000256" key="3">
    <source>
        <dbReference type="SAM" id="MobiDB-lite"/>
    </source>
</evidence>